<dbReference type="EMBL" id="JACIDJ010000006">
    <property type="protein sequence ID" value="MBB3899734.1"/>
    <property type="molecule type" value="Genomic_DNA"/>
</dbReference>
<dbReference type="AlphaFoldDB" id="A0A840AHV0"/>
<comment type="similarity">
    <text evidence="10 11">Belongs to the TonB-dependent receptor family.</text>
</comment>
<organism evidence="15 16">
    <name type="scientific">Roseococcus suduntuyensis</name>
    <dbReference type="NCBI Taxonomy" id="455361"/>
    <lineage>
        <taxon>Bacteria</taxon>
        <taxon>Pseudomonadati</taxon>
        <taxon>Pseudomonadota</taxon>
        <taxon>Alphaproteobacteria</taxon>
        <taxon>Acetobacterales</taxon>
        <taxon>Roseomonadaceae</taxon>
        <taxon>Roseococcus</taxon>
    </lineage>
</organism>
<dbReference type="InterPro" id="IPR036942">
    <property type="entry name" value="Beta-barrel_TonB_sf"/>
</dbReference>
<dbReference type="SUPFAM" id="SSF56935">
    <property type="entry name" value="Porins"/>
    <property type="match status" value="1"/>
</dbReference>
<comment type="caution">
    <text evidence="15">The sequence shown here is derived from an EMBL/GenBank/DDBJ whole genome shotgun (WGS) entry which is preliminary data.</text>
</comment>
<evidence type="ECO:0000256" key="12">
    <source>
        <dbReference type="SAM" id="SignalP"/>
    </source>
</evidence>
<keyword evidence="2 10" id="KW-0813">Transport</keyword>
<proteinExistence type="inferred from homology"/>
<evidence type="ECO:0000256" key="1">
    <source>
        <dbReference type="ARBA" id="ARBA00004571"/>
    </source>
</evidence>
<keyword evidence="3 10" id="KW-1134">Transmembrane beta strand</keyword>
<dbReference type="Gene3D" id="2.40.170.20">
    <property type="entry name" value="TonB-dependent receptor, beta-barrel domain"/>
    <property type="match status" value="1"/>
</dbReference>
<dbReference type="GO" id="GO:0009279">
    <property type="term" value="C:cell outer membrane"/>
    <property type="evidence" value="ECO:0007669"/>
    <property type="project" value="UniProtKB-SubCell"/>
</dbReference>
<sequence>MRQLLLAGSALAVLGLPATSLRAQGTGPEVRLPATASLDEVVVTATRRPEPRSALAGTVQVIDEATIRASTAQNLTDLLAENAVGFFSEWTPAQTSINIRGGATDGQGRDFRSQVLVLVNGRRAGTANLSKLSPSEVARIEVIRGPASVVYGSQALGGVINLILRDGVNSPGGRAEIRGGSWGLVEGRAGYGGALEGAGVDYYLGFAGGRRDSYRAGGGGEQAGTQWNRLGALGALGVQTGLGRVGVTLRTDGTYDAGFRGSSWNTTNRDDRTNASADVTLDGGTEDGRYRWFGQFYAVRDVDHFRWRSPIQRGGTGLPVIGTDADRNHRTLDILGLRLQPSMRLWQGAELVTGLDLEHSTLRSTRWRVGLPGSGITTQVPPYDNDQTERTLGLFAELSQRLWDDRLTLRGGVRRTWGETQVDATPNLPALRLRSADYEATTWSAGASLRVAEGAVLRANAATGFRAPTATDLAADFTALGGGRVFGNPNLRPETSTQYEVGAALFRPGWRADVALFQNTIHDRITTRARAGVANTSDYVNNPGDILVRGLEVQFQADMARAFGVQGWRWTAFANASWNFDMIDEGARLGPTVNTRTAQRMYRYQAAIGTTVGQARWDVSVLGILRGPVHYDTEENLLIPAAEPFREYIHRKGPFWVWNLRGSFQPLPEQAPGLRIFGAINNLFDVNNHALFIATAGQPFLGDARLSNGGLGNSMPGREFTAGMRVTF</sequence>
<evidence type="ECO:0000313" key="15">
    <source>
        <dbReference type="EMBL" id="MBB3899734.1"/>
    </source>
</evidence>
<evidence type="ECO:0000256" key="11">
    <source>
        <dbReference type="RuleBase" id="RU003357"/>
    </source>
</evidence>
<dbReference type="PANTHER" id="PTHR30069">
    <property type="entry name" value="TONB-DEPENDENT OUTER MEMBRANE RECEPTOR"/>
    <property type="match status" value="1"/>
</dbReference>
<feature type="chain" id="PRO_5032377178" evidence="12">
    <location>
        <begin position="24"/>
        <end position="728"/>
    </location>
</feature>
<dbReference type="RefSeq" id="WP_184385775.1">
    <property type="nucleotide sequence ID" value="NZ_JACIDJ010000006.1"/>
</dbReference>
<keyword evidence="8" id="KW-0675">Receptor</keyword>
<name>A0A840AHV0_9PROT</name>
<evidence type="ECO:0000256" key="8">
    <source>
        <dbReference type="ARBA" id="ARBA00023170"/>
    </source>
</evidence>
<dbReference type="Pfam" id="PF07715">
    <property type="entry name" value="Plug"/>
    <property type="match status" value="1"/>
</dbReference>
<protein>
    <submittedName>
        <fullName evidence="15">Vitamin B12 transporter</fullName>
    </submittedName>
</protein>
<feature type="domain" description="TonB-dependent receptor plug" evidence="14">
    <location>
        <begin position="54"/>
        <end position="159"/>
    </location>
</feature>
<gene>
    <name evidence="15" type="ORF">GGQ83_003194</name>
</gene>
<keyword evidence="6 11" id="KW-0798">TonB box</keyword>
<keyword evidence="5 12" id="KW-0732">Signal</keyword>
<evidence type="ECO:0000256" key="3">
    <source>
        <dbReference type="ARBA" id="ARBA00022452"/>
    </source>
</evidence>
<dbReference type="GO" id="GO:0015344">
    <property type="term" value="F:siderophore uptake transmembrane transporter activity"/>
    <property type="evidence" value="ECO:0007669"/>
    <property type="project" value="TreeGrafter"/>
</dbReference>
<dbReference type="Pfam" id="PF00593">
    <property type="entry name" value="TonB_dep_Rec_b-barrel"/>
    <property type="match status" value="1"/>
</dbReference>
<evidence type="ECO:0000256" key="7">
    <source>
        <dbReference type="ARBA" id="ARBA00023136"/>
    </source>
</evidence>
<dbReference type="Gene3D" id="2.170.130.10">
    <property type="entry name" value="TonB-dependent receptor, plug domain"/>
    <property type="match status" value="1"/>
</dbReference>
<evidence type="ECO:0000256" key="5">
    <source>
        <dbReference type="ARBA" id="ARBA00022729"/>
    </source>
</evidence>
<dbReference type="GO" id="GO:0044718">
    <property type="term" value="P:siderophore transmembrane transport"/>
    <property type="evidence" value="ECO:0007669"/>
    <property type="project" value="TreeGrafter"/>
</dbReference>
<evidence type="ECO:0000259" key="13">
    <source>
        <dbReference type="Pfam" id="PF00593"/>
    </source>
</evidence>
<accession>A0A840AHV0</accession>
<dbReference type="PROSITE" id="PS52016">
    <property type="entry name" value="TONB_DEPENDENT_REC_3"/>
    <property type="match status" value="1"/>
</dbReference>
<dbReference type="InterPro" id="IPR039426">
    <property type="entry name" value="TonB-dep_rcpt-like"/>
</dbReference>
<keyword evidence="9 10" id="KW-0998">Cell outer membrane</keyword>
<evidence type="ECO:0000313" key="16">
    <source>
        <dbReference type="Proteomes" id="UP000553193"/>
    </source>
</evidence>
<keyword evidence="7 10" id="KW-0472">Membrane</keyword>
<evidence type="ECO:0000256" key="9">
    <source>
        <dbReference type="ARBA" id="ARBA00023237"/>
    </source>
</evidence>
<dbReference type="Proteomes" id="UP000553193">
    <property type="component" value="Unassembled WGS sequence"/>
</dbReference>
<keyword evidence="16" id="KW-1185">Reference proteome</keyword>
<evidence type="ECO:0000256" key="4">
    <source>
        <dbReference type="ARBA" id="ARBA00022692"/>
    </source>
</evidence>
<dbReference type="InterPro" id="IPR012910">
    <property type="entry name" value="Plug_dom"/>
</dbReference>
<evidence type="ECO:0000256" key="6">
    <source>
        <dbReference type="ARBA" id="ARBA00023077"/>
    </source>
</evidence>
<evidence type="ECO:0000259" key="14">
    <source>
        <dbReference type="Pfam" id="PF07715"/>
    </source>
</evidence>
<dbReference type="CDD" id="cd01347">
    <property type="entry name" value="ligand_gated_channel"/>
    <property type="match status" value="1"/>
</dbReference>
<evidence type="ECO:0000256" key="2">
    <source>
        <dbReference type="ARBA" id="ARBA00022448"/>
    </source>
</evidence>
<reference evidence="15 16" key="1">
    <citation type="submission" date="2020-08" db="EMBL/GenBank/DDBJ databases">
        <title>Genomic Encyclopedia of Type Strains, Phase IV (KMG-IV): sequencing the most valuable type-strain genomes for metagenomic binning, comparative biology and taxonomic classification.</title>
        <authorList>
            <person name="Goeker M."/>
        </authorList>
    </citation>
    <scope>NUCLEOTIDE SEQUENCE [LARGE SCALE GENOMIC DNA]</scope>
    <source>
        <strain evidence="15 16">DSM 19979</strain>
    </source>
</reference>
<comment type="subcellular location">
    <subcellularLocation>
        <location evidence="1 10">Cell outer membrane</location>
        <topology evidence="1 10">Multi-pass membrane protein</topology>
    </subcellularLocation>
</comment>
<dbReference type="InterPro" id="IPR000531">
    <property type="entry name" value="Beta-barrel_TonB"/>
</dbReference>
<dbReference type="InterPro" id="IPR037066">
    <property type="entry name" value="Plug_dom_sf"/>
</dbReference>
<keyword evidence="4 10" id="KW-0812">Transmembrane</keyword>
<evidence type="ECO:0000256" key="10">
    <source>
        <dbReference type="PROSITE-ProRule" id="PRU01360"/>
    </source>
</evidence>
<feature type="signal peptide" evidence="12">
    <location>
        <begin position="1"/>
        <end position="23"/>
    </location>
</feature>
<dbReference type="PANTHER" id="PTHR30069:SF29">
    <property type="entry name" value="HEMOGLOBIN AND HEMOGLOBIN-HAPTOGLOBIN-BINDING PROTEIN 1-RELATED"/>
    <property type="match status" value="1"/>
</dbReference>
<feature type="domain" description="TonB-dependent receptor-like beta-barrel" evidence="13">
    <location>
        <begin position="227"/>
        <end position="683"/>
    </location>
</feature>